<dbReference type="Gene3D" id="2.130.10.10">
    <property type="entry name" value="YVTN repeat-like/Quinoprotein amine dehydrogenase"/>
    <property type="match status" value="1"/>
</dbReference>
<evidence type="ECO:0000313" key="4">
    <source>
        <dbReference type="Proteomes" id="UP000799772"/>
    </source>
</evidence>
<feature type="region of interest" description="Disordered" evidence="1">
    <location>
        <begin position="452"/>
        <end position="609"/>
    </location>
</feature>
<dbReference type="PANTHER" id="PTHR43991">
    <property type="entry name" value="WD REPEAT PROTEIN (AFU_ORTHOLOGUE AFUA_8G05640)-RELATED"/>
    <property type="match status" value="1"/>
</dbReference>
<dbReference type="PANTHER" id="PTHR43991:SF9">
    <property type="entry name" value="DUF2415 DOMAIN-CONTAINING PROTEIN"/>
    <property type="match status" value="1"/>
</dbReference>
<gene>
    <name evidence="3" type="ORF">NA57DRAFT_47038</name>
</gene>
<dbReference type="EMBL" id="ML978135">
    <property type="protein sequence ID" value="KAF2094050.1"/>
    <property type="molecule type" value="Genomic_DNA"/>
</dbReference>
<evidence type="ECO:0000259" key="2">
    <source>
        <dbReference type="Pfam" id="PF10313"/>
    </source>
</evidence>
<organism evidence="3 4">
    <name type="scientific">Rhizodiscina lignyota</name>
    <dbReference type="NCBI Taxonomy" id="1504668"/>
    <lineage>
        <taxon>Eukaryota</taxon>
        <taxon>Fungi</taxon>
        <taxon>Dikarya</taxon>
        <taxon>Ascomycota</taxon>
        <taxon>Pezizomycotina</taxon>
        <taxon>Dothideomycetes</taxon>
        <taxon>Pleosporomycetidae</taxon>
        <taxon>Aulographales</taxon>
        <taxon>Rhizodiscinaceae</taxon>
        <taxon>Rhizodiscina</taxon>
    </lineage>
</organism>
<evidence type="ECO:0000313" key="3">
    <source>
        <dbReference type="EMBL" id="KAF2094050.1"/>
    </source>
</evidence>
<protein>
    <recommendedName>
        <fullName evidence="2">DUF2415 domain-containing protein</fullName>
    </recommendedName>
</protein>
<evidence type="ECO:0000256" key="1">
    <source>
        <dbReference type="SAM" id="MobiDB-lite"/>
    </source>
</evidence>
<proteinExistence type="predicted"/>
<feature type="compositionally biased region" description="Basic and acidic residues" evidence="1">
    <location>
        <begin position="457"/>
        <end position="466"/>
    </location>
</feature>
<dbReference type="InterPro" id="IPR019417">
    <property type="entry name" value="DUF2415"/>
</dbReference>
<dbReference type="Pfam" id="PF10313">
    <property type="entry name" value="DUF2415"/>
    <property type="match status" value="1"/>
</dbReference>
<dbReference type="InterPro" id="IPR036322">
    <property type="entry name" value="WD40_repeat_dom_sf"/>
</dbReference>
<comment type="caution">
    <text evidence="3">The sequence shown here is derived from an EMBL/GenBank/DDBJ whole genome shotgun (WGS) entry which is preliminary data.</text>
</comment>
<reference evidence="3" key="1">
    <citation type="journal article" date="2020" name="Stud. Mycol.">
        <title>101 Dothideomycetes genomes: a test case for predicting lifestyles and emergence of pathogens.</title>
        <authorList>
            <person name="Haridas S."/>
            <person name="Albert R."/>
            <person name="Binder M."/>
            <person name="Bloem J."/>
            <person name="Labutti K."/>
            <person name="Salamov A."/>
            <person name="Andreopoulos B."/>
            <person name="Baker S."/>
            <person name="Barry K."/>
            <person name="Bills G."/>
            <person name="Bluhm B."/>
            <person name="Cannon C."/>
            <person name="Castanera R."/>
            <person name="Culley D."/>
            <person name="Daum C."/>
            <person name="Ezra D."/>
            <person name="Gonzalez J."/>
            <person name="Henrissat B."/>
            <person name="Kuo A."/>
            <person name="Liang C."/>
            <person name="Lipzen A."/>
            <person name="Lutzoni F."/>
            <person name="Magnuson J."/>
            <person name="Mondo S."/>
            <person name="Nolan M."/>
            <person name="Ohm R."/>
            <person name="Pangilinan J."/>
            <person name="Park H.-J."/>
            <person name="Ramirez L."/>
            <person name="Alfaro M."/>
            <person name="Sun H."/>
            <person name="Tritt A."/>
            <person name="Yoshinaga Y."/>
            <person name="Zwiers L.-H."/>
            <person name="Turgeon B."/>
            <person name="Goodwin S."/>
            <person name="Spatafora J."/>
            <person name="Crous P."/>
            <person name="Grigoriev I."/>
        </authorList>
    </citation>
    <scope>NUCLEOTIDE SEQUENCE</scope>
    <source>
        <strain evidence="3">CBS 133067</strain>
    </source>
</reference>
<feature type="compositionally biased region" description="Low complexity" evidence="1">
    <location>
        <begin position="528"/>
        <end position="538"/>
    </location>
</feature>
<dbReference type="Proteomes" id="UP000799772">
    <property type="component" value="Unassembled WGS sequence"/>
</dbReference>
<accession>A0A9P4I7B2</accession>
<dbReference type="AlphaFoldDB" id="A0A9P4I7B2"/>
<name>A0A9P4I7B2_9PEZI</name>
<dbReference type="OrthoDB" id="418169at2759"/>
<feature type="compositionally biased region" description="Low complexity" evidence="1">
    <location>
        <begin position="565"/>
        <end position="599"/>
    </location>
</feature>
<feature type="domain" description="DUF2415" evidence="2">
    <location>
        <begin position="308"/>
        <end position="347"/>
    </location>
</feature>
<dbReference type="SUPFAM" id="SSF50978">
    <property type="entry name" value="WD40 repeat-like"/>
    <property type="match status" value="1"/>
</dbReference>
<feature type="non-terminal residue" evidence="3">
    <location>
        <position position="1"/>
    </location>
</feature>
<sequence>RIRDTDSLVLPDKKFYPLKIPIAHPQLRHFINAQDPDLIYYASGHDIYCLNTETKTRTHVYHAPFDCRCTAAGYGWICVAGGDKGNFTIIQLDAGSSDQAADVDALLPLGLNDRPLGRPTPGVSPPKVKVENIGGDIINSITIHKLYGDEDDPTEEVVAIVTSNDRTIRIYSLTYDQEVALLELPFPMNHATISPDGDLLIAVGDYNQAYFYERLEPQAKESDSTPVYSKASSWEIMNIVQLHSPKDANTLGYFTTAWSPSGGLCAVGSECGYVTIFDTELIRTADWGEEAIVEICESTRADKKPGPGAIRSMMFSPQPWDLLIWAEDRGRIVIADVRAGLKVRQVVKLDPNEAHVERVEIQDFSTSHNQSDSSHFRERAIQGQLRALTQQVENLRQYRLALDADVDLAAATMSTEFLELLSERRRLQRLAAAVEADPNGLTAEERQILDALQTTEGRTDERDFGVHRPRNTTYPRPGGPATTESAERRSTALGDELPSLQTDPNRLLYQPRRQASVVLTTDGGGNGSTSNAASSHPSTVPPHVHPSNSPSLTDAMRTIEAEWARSPVRPTSSTSTTTAPSPPRLRSSGGLSRRTSNPRSRSRSRVSDRQVRLEDYEARVRYMARYTDPQTIGFLQRRAALYESPECGDKSAGLAMSADGGTLWCASEKGIMEVKVDLWGRRVWGAEKFA</sequence>
<dbReference type="InterPro" id="IPR015943">
    <property type="entry name" value="WD40/YVTN_repeat-like_dom_sf"/>
</dbReference>
<keyword evidence="4" id="KW-1185">Reference proteome</keyword>